<organism evidence="2 3">
    <name type="scientific">Phytohabitans rumicis</name>
    <dbReference type="NCBI Taxonomy" id="1076125"/>
    <lineage>
        <taxon>Bacteria</taxon>
        <taxon>Bacillati</taxon>
        <taxon>Actinomycetota</taxon>
        <taxon>Actinomycetes</taxon>
        <taxon>Micromonosporales</taxon>
        <taxon>Micromonosporaceae</taxon>
    </lineage>
</organism>
<evidence type="ECO:0000313" key="3">
    <source>
        <dbReference type="Proteomes" id="UP000482960"/>
    </source>
</evidence>
<sequence>MAASAHSGGVVLAVRRIRSSAAMPRPARTGVRPYVVIRVSWLAISSRDLGMRLGTAASLAGIHINVTVSMKNVAMAAQPTVIPAFSEKSATIGIEAKSTKRNRSQMTIVRRRSNRSAITPANGPRMSAGSSRTAITEPKARPFAASPLTCADANVAVASRPSQSPRDATPVTTHNRRNGRIRRTDRSALKPDRSTWADDELADDVPLRPSAPSSRGFASMTVVPPPAGLPITL</sequence>
<reference evidence="2 3" key="1">
    <citation type="submission" date="2020-03" db="EMBL/GenBank/DDBJ databases">
        <title>Whole genome shotgun sequence of Phytohabitans rumicis NBRC 108638.</title>
        <authorList>
            <person name="Komaki H."/>
            <person name="Tamura T."/>
        </authorList>
    </citation>
    <scope>NUCLEOTIDE SEQUENCE [LARGE SCALE GENOMIC DNA]</scope>
    <source>
        <strain evidence="2 3">NBRC 108638</strain>
    </source>
</reference>
<comment type="caution">
    <text evidence="2">The sequence shown here is derived from an EMBL/GenBank/DDBJ whole genome shotgun (WGS) entry which is preliminary data.</text>
</comment>
<feature type="compositionally biased region" description="Pro residues" evidence="1">
    <location>
        <begin position="223"/>
        <end position="233"/>
    </location>
</feature>
<feature type="compositionally biased region" description="Basic and acidic residues" evidence="1">
    <location>
        <begin position="182"/>
        <end position="196"/>
    </location>
</feature>
<keyword evidence="3" id="KW-1185">Reference proteome</keyword>
<feature type="compositionally biased region" description="Polar residues" evidence="1">
    <location>
        <begin position="160"/>
        <end position="173"/>
    </location>
</feature>
<gene>
    <name evidence="2" type="ORF">Prum_037220</name>
</gene>
<dbReference type="EMBL" id="BLPG01000001">
    <property type="protein sequence ID" value="GFJ90080.1"/>
    <property type="molecule type" value="Genomic_DNA"/>
</dbReference>
<accession>A0A6V8L3F2</accession>
<protein>
    <submittedName>
        <fullName evidence="2">Uncharacterized protein</fullName>
    </submittedName>
</protein>
<name>A0A6V8L3F2_9ACTN</name>
<dbReference type="AlphaFoldDB" id="A0A6V8L3F2"/>
<feature type="region of interest" description="Disordered" evidence="1">
    <location>
        <begin position="157"/>
        <end position="233"/>
    </location>
</feature>
<dbReference type="Proteomes" id="UP000482960">
    <property type="component" value="Unassembled WGS sequence"/>
</dbReference>
<evidence type="ECO:0000313" key="2">
    <source>
        <dbReference type="EMBL" id="GFJ90080.1"/>
    </source>
</evidence>
<proteinExistence type="predicted"/>
<evidence type="ECO:0000256" key="1">
    <source>
        <dbReference type="SAM" id="MobiDB-lite"/>
    </source>
</evidence>
<reference evidence="2 3" key="2">
    <citation type="submission" date="2020-03" db="EMBL/GenBank/DDBJ databases">
        <authorList>
            <person name="Ichikawa N."/>
            <person name="Kimura A."/>
            <person name="Kitahashi Y."/>
            <person name="Uohara A."/>
        </authorList>
    </citation>
    <scope>NUCLEOTIDE SEQUENCE [LARGE SCALE GENOMIC DNA]</scope>
    <source>
        <strain evidence="2 3">NBRC 108638</strain>
    </source>
</reference>